<sequence length="109" mass="11751">MNGKFVMEITVPQLQHPLLYERLRACATARERAAVFRALAEAHLRGESSGAYHGLRPSEPARPQADTSPPLSASDAATSEAGDFDAVRVEDSDTSGSVFGSYLEDLPFN</sequence>
<feature type="compositionally biased region" description="Polar residues" evidence="1">
    <location>
        <begin position="65"/>
        <end position="77"/>
    </location>
</feature>
<feature type="region of interest" description="Disordered" evidence="1">
    <location>
        <begin position="47"/>
        <end position="109"/>
    </location>
</feature>
<reference evidence="2 3" key="1">
    <citation type="submission" date="2020-08" db="EMBL/GenBank/DDBJ databases">
        <title>Above-ground endophytic microbial communities from plants in different locations in the United States.</title>
        <authorList>
            <person name="Frank C."/>
        </authorList>
    </citation>
    <scope>NUCLEOTIDE SEQUENCE [LARGE SCALE GENOMIC DNA]</scope>
    <source>
        <strain evidence="2 3">WP4_2_2</strain>
    </source>
</reference>
<dbReference type="EMBL" id="JACHBW010000027">
    <property type="protein sequence ID" value="MBB6106453.1"/>
    <property type="molecule type" value="Genomic_DNA"/>
</dbReference>
<dbReference type="Proteomes" id="UP000571554">
    <property type="component" value="Unassembled WGS sequence"/>
</dbReference>
<dbReference type="AlphaFoldDB" id="A0A7W9WWU0"/>
<evidence type="ECO:0000313" key="3">
    <source>
        <dbReference type="Proteomes" id="UP000571554"/>
    </source>
</evidence>
<evidence type="ECO:0000256" key="1">
    <source>
        <dbReference type="SAM" id="MobiDB-lite"/>
    </source>
</evidence>
<gene>
    <name evidence="2" type="ORF">F4827_006328</name>
</gene>
<proteinExistence type="predicted"/>
<keyword evidence="3" id="KW-1185">Reference proteome</keyword>
<dbReference type="RefSeq" id="WP_183733829.1">
    <property type="nucleotide sequence ID" value="NZ_JACHBW010000027.1"/>
</dbReference>
<evidence type="ECO:0000313" key="2">
    <source>
        <dbReference type="EMBL" id="MBB6106453.1"/>
    </source>
</evidence>
<name>A0A7W9WWU0_9BURK</name>
<accession>A0A7W9WWU0</accession>
<organism evidence="2 3">
    <name type="scientific">Paraburkholderia bannensis</name>
    <dbReference type="NCBI Taxonomy" id="765414"/>
    <lineage>
        <taxon>Bacteria</taxon>
        <taxon>Pseudomonadati</taxon>
        <taxon>Pseudomonadota</taxon>
        <taxon>Betaproteobacteria</taxon>
        <taxon>Burkholderiales</taxon>
        <taxon>Burkholderiaceae</taxon>
        <taxon>Paraburkholderia</taxon>
    </lineage>
</organism>
<comment type="caution">
    <text evidence="2">The sequence shown here is derived from an EMBL/GenBank/DDBJ whole genome shotgun (WGS) entry which is preliminary data.</text>
</comment>
<protein>
    <submittedName>
        <fullName evidence="2">Uncharacterized protein</fullName>
    </submittedName>
</protein>